<proteinExistence type="predicted"/>
<dbReference type="EMBL" id="GBXM01077456">
    <property type="protein sequence ID" value="JAH31121.1"/>
    <property type="molecule type" value="Transcribed_RNA"/>
</dbReference>
<reference evidence="1" key="2">
    <citation type="journal article" date="2015" name="Fish Shellfish Immunol.">
        <title>Early steps in the European eel (Anguilla anguilla)-Vibrio vulnificus interaction in the gills: Role of the RtxA13 toxin.</title>
        <authorList>
            <person name="Callol A."/>
            <person name="Pajuelo D."/>
            <person name="Ebbesson L."/>
            <person name="Teles M."/>
            <person name="MacKenzie S."/>
            <person name="Amaro C."/>
        </authorList>
    </citation>
    <scope>NUCLEOTIDE SEQUENCE</scope>
</reference>
<sequence>MPTTLVSLFLVGAKRKFNLSELLLYLYVLVIVL</sequence>
<organism evidence="1">
    <name type="scientific">Anguilla anguilla</name>
    <name type="common">European freshwater eel</name>
    <name type="synonym">Muraena anguilla</name>
    <dbReference type="NCBI Taxonomy" id="7936"/>
    <lineage>
        <taxon>Eukaryota</taxon>
        <taxon>Metazoa</taxon>
        <taxon>Chordata</taxon>
        <taxon>Craniata</taxon>
        <taxon>Vertebrata</taxon>
        <taxon>Euteleostomi</taxon>
        <taxon>Actinopterygii</taxon>
        <taxon>Neopterygii</taxon>
        <taxon>Teleostei</taxon>
        <taxon>Anguilliformes</taxon>
        <taxon>Anguillidae</taxon>
        <taxon>Anguilla</taxon>
    </lineage>
</organism>
<reference evidence="1" key="1">
    <citation type="submission" date="2014-11" db="EMBL/GenBank/DDBJ databases">
        <authorList>
            <person name="Amaro Gonzalez C."/>
        </authorList>
    </citation>
    <scope>NUCLEOTIDE SEQUENCE</scope>
</reference>
<evidence type="ECO:0000313" key="1">
    <source>
        <dbReference type="EMBL" id="JAH31121.1"/>
    </source>
</evidence>
<protein>
    <submittedName>
        <fullName evidence="1">Uncharacterized protein</fullName>
    </submittedName>
</protein>
<name>A0A0E9RPM0_ANGAN</name>
<accession>A0A0E9RPM0</accession>
<dbReference type="AlphaFoldDB" id="A0A0E9RPM0"/>